<sequence length="294" mass="31229">MKINIVGAGRVGQTLGKLLVDTNVVQLGSIYNRTKLSAERAASFIGAGTPIASLDDMEQADLYMITTADGALKEVCDRMLDVHNFKQGSVIFHCSGVAPSSLFKRGQKHGCYIASVHPVKSFADPAIAVSDFDGTFCAVEGDEKALNILETCLHSIGGQSFKIDTDKKALYHGATVMACNNLVALLEAATSMYVDSGLDRQSALKVMEPIVRGTITNVFTLGTVSALTGPIARGDSETISKHLDALKDDDGMLSDVYSSLGKWALNLAKRQGSATSESLENIHVQLQQASLSGN</sequence>
<keyword evidence="5" id="KW-1185">Reference proteome</keyword>
<name>A0A6L8LTE4_9VIBR</name>
<dbReference type="Proteomes" id="UP000478571">
    <property type="component" value="Unassembled WGS sequence"/>
</dbReference>
<keyword evidence="1" id="KW-0560">Oxidoreductase</keyword>
<reference evidence="4 5" key="1">
    <citation type="submission" date="2020-01" db="EMBL/GenBank/DDBJ databases">
        <title>Draft Genome Sequence of Vibrio sp. strain OCN044, Isolated from a Healthy Coral at Palmyra Atoll.</title>
        <authorList>
            <person name="Videau P."/>
            <person name="Loughran R."/>
            <person name="Esquivel A."/>
            <person name="Deadmond M."/>
            <person name="Paddock B.E."/>
            <person name="Saw J.H."/>
            <person name="Ushijima B."/>
        </authorList>
    </citation>
    <scope>NUCLEOTIDE SEQUENCE [LARGE SCALE GENOMIC DNA]</scope>
    <source>
        <strain evidence="4 5">OCN044</strain>
    </source>
</reference>
<dbReference type="EMBL" id="WWEU01000002">
    <property type="protein sequence ID" value="MYM59351.1"/>
    <property type="molecule type" value="Genomic_DNA"/>
</dbReference>
<dbReference type="SUPFAM" id="SSF51735">
    <property type="entry name" value="NAD(P)-binding Rossmann-fold domains"/>
    <property type="match status" value="1"/>
</dbReference>
<gene>
    <name evidence="4" type="ORF">GTG28_08945</name>
</gene>
<feature type="domain" description="Putative oxidoreductase/dehydrogenase Rossmann-like" evidence="2">
    <location>
        <begin position="2"/>
        <end position="118"/>
    </location>
</feature>
<dbReference type="PANTHER" id="PTHR40459:SF1">
    <property type="entry name" value="CONSERVED HYPOTHETICAL ALANINE AND LEUCINE RICH PROTEIN"/>
    <property type="match status" value="1"/>
</dbReference>
<proteinExistence type="predicted"/>
<evidence type="ECO:0000256" key="1">
    <source>
        <dbReference type="ARBA" id="ARBA00023002"/>
    </source>
</evidence>
<organism evidence="4 5">
    <name type="scientific">Vibrio tetraodonis subsp. pristinus</name>
    <dbReference type="NCBI Taxonomy" id="2695891"/>
    <lineage>
        <taxon>Bacteria</taxon>
        <taxon>Pseudomonadati</taxon>
        <taxon>Pseudomonadota</taxon>
        <taxon>Gammaproteobacteria</taxon>
        <taxon>Vibrionales</taxon>
        <taxon>Vibrionaceae</taxon>
        <taxon>Vibrio</taxon>
    </lineage>
</organism>
<dbReference type="GO" id="GO:0016491">
    <property type="term" value="F:oxidoreductase activity"/>
    <property type="evidence" value="ECO:0007669"/>
    <property type="project" value="UniProtKB-KW"/>
</dbReference>
<dbReference type="Gene3D" id="3.40.50.720">
    <property type="entry name" value="NAD(P)-binding Rossmann-like Domain"/>
    <property type="match status" value="1"/>
</dbReference>
<comment type="caution">
    <text evidence="4">The sequence shown here is derived from an EMBL/GenBank/DDBJ whole genome shotgun (WGS) entry which is preliminary data.</text>
</comment>
<dbReference type="PANTHER" id="PTHR40459">
    <property type="entry name" value="CONSERVED HYPOTHETICAL ALANINE AND LEUCINE RICH PROTEIN"/>
    <property type="match status" value="1"/>
</dbReference>
<dbReference type="Pfam" id="PF10728">
    <property type="entry name" value="DUF2520"/>
    <property type="match status" value="1"/>
</dbReference>
<dbReference type="AlphaFoldDB" id="A0A6L8LTE4"/>
<evidence type="ECO:0000313" key="4">
    <source>
        <dbReference type="EMBL" id="MYM59351.1"/>
    </source>
</evidence>
<dbReference type="Gene3D" id="1.10.1040.20">
    <property type="entry name" value="ProC-like, C-terminal domain"/>
    <property type="match status" value="1"/>
</dbReference>
<dbReference type="SUPFAM" id="SSF48179">
    <property type="entry name" value="6-phosphogluconate dehydrogenase C-terminal domain-like"/>
    <property type="match status" value="1"/>
</dbReference>
<dbReference type="InterPro" id="IPR019665">
    <property type="entry name" value="OxRdtase/DH_put_Rossmann_dom"/>
</dbReference>
<accession>A0A6L8LTE4</accession>
<dbReference type="Pfam" id="PF10727">
    <property type="entry name" value="Rossmann-like"/>
    <property type="match status" value="1"/>
</dbReference>
<dbReference type="InterPro" id="IPR018931">
    <property type="entry name" value="DUF2520"/>
</dbReference>
<protein>
    <submittedName>
        <fullName evidence="4">DUF2520 domain-containing protein</fullName>
    </submittedName>
</protein>
<dbReference type="RefSeq" id="WP_160928990.1">
    <property type="nucleotide sequence ID" value="NZ_WWEU01000002.1"/>
</dbReference>
<evidence type="ECO:0000313" key="5">
    <source>
        <dbReference type="Proteomes" id="UP000478571"/>
    </source>
</evidence>
<dbReference type="InterPro" id="IPR036291">
    <property type="entry name" value="NAD(P)-bd_dom_sf"/>
</dbReference>
<evidence type="ECO:0000259" key="2">
    <source>
        <dbReference type="Pfam" id="PF10727"/>
    </source>
</evidence>
<dbReference type="InterPro" id="IPR008927">
    <property type="entry name" value="6-PGluconate_DH-like_C_sf"/>
</dbReference>
<dbReference type="InterPro" id="IPR037108">
    <property type="entry name" value="TM1727-like_C_sf"/>
</dbReference>
<feature type="domain" description="DUF2520" evidence="3">
    <location>
        <begin position="136"/>
        <end position="262"/>
    </location>
</feature>
<evidence type="ECO:0000259" key="3">
    <source>
        <dbReference type="Pfam" id="PF10728"/>
    </source>
</evidence>